<dbReference type="GO" id="GO:0043916">
    <property type="term" value="F:DNA-7-methylguanine glycosylase activity"/>
    <property type="evidence" value="ECO:0007669"/>
    <property type="project" value="TreeGrafter"/>
</dbReference>
<keyword evidence="13" id="KW-0234">DNA repair</keyword>
<dbReference type="Pfam" id="PF06029">
    <property type="entry name" value="AlkA_N"/>
    <property type="match status" value="1"/>
</dbReference>
<dbReference type="Gene3D" id="1.10.1670.10">
    <property type="entry name" value="Helix-hairpin-Helix base-excision DNA repair enzymes (C-terminal)"/>
    <property type="match status" value="1"/>
</dbReference>
<comment type="catalytic activity">
    <reaction evidence="1">
        <text>Hydrolysis of alkylated DNA, releasing 3-methyladenine, 3-methylguanine, 7-methylguanine and 7-methyladenine.</text>
        <dbReference type="EC" id="3.2.2.21"/>
    </reaction>
</comment>
<evidence type="ECO:0000256" key="7">
    <source>
        <dbReference type="ARBA" id="ARBA00022763"/>
    </source>
</evidence>
<organism evidence="15 16">
    <name type="scientific">Nonomuraea cypriaca</name>
    <dbReference type="NCBI Taxonomy" id="1187855"/>
    <lineage>
        <taxon>Bacteria</taxon>
        <taxon>Bacillati</taxon>
        <taxon>Actinomycetota</taxon>
        <taxon>Actinomycetes</taxon>
        <taxon>Streptosporangiales</taxon>
        <taxon>Streptosporangiaceae</taxon>
        <taxon>Nonomuraea</taxon>
    </lineage>
</organism>
<dbReference type="GO" id="GO:0043565">
    <property type="term" value="F:sequence-specific DNA binding"/>
    <property type="evidence" value="ECO:0007669"/>
    <property type="project" value="InterPro"/>
</dbReference>
<dbReference type="Proteomes" id="UP000605361">
    <property type="component" value="Unassembled WGS sequence"/>
</dbReference>
<evidence type="ECO:0000259" key="14">
    <source>
        <dbReference type="PROSITE" id="PS01124"/>
    </source>
</evidence>
<dbReference type="CDD" id="cd00056">
    <property type="entry name" value="ENDO3c"/>
    <property type="match status" value="1"/>
</dbReference>
<dbReference type="GO" id="GO:0008270">
    <property type="term" value="F:zinc ion binding"/>
    <property type="evidence" value="ECO:0007669"/>
    <property type="project" value="InterPro"/>
</dbReference>
<comment type="caution">
    <text evidence="15">The sequence shown here is derived from an EMBL/GenBank/DDBJ whole genome shotgun (WGS) entry which is preliminary data.</text>
</comment>
<dbReference type="InterPro" id="IPR009057">
    <property type="entry name" value="Homeodomain-like_sf"/>
</dbReference>
<evidence type="ECO:0000256" key="6">
    <source>
        <dbReference type="ARBA" id="ARBA00022723"/>
    </source>
</evidence>
<dbReference type="GO" id="GO:0006307">
    <property type="term" value="P:DNA alkylation repair"/>
    <property type="evidence" value="ECO:0007669"/>
    <property type="project" value="TreeGrafter"/>
</dbReference>
<evidence type="ECO:0000256" key="5">
    <source>
        <dbReference type="ARBA" id="ARBA00022679"/>
    </source>
</evidence>
<keyword evidence="7" id="KW-0227">DNA damage</keyword>
<dbReference type="SUPFAM" id="SSF57884">
    <property type="entry name" value="Ada DNA repair protein, N-terminal domain (N-Ada 10)"/>
    <property type="match status" value="1"/>
</dbReference>
<evidence type="ECO:0000313" key="15">
    <source>
        <dbReference type="EMBL" id="MBF8186696.1"/>
    </source>
</evidence>
<dbReference type="GO" id="GO:0005737">
    <property type="term" value="C:cytoplasm"/>
    <property type="evidence" value="ECO:0007669"/>
    <property type="project" value="TreeGrafter"/>
</dbReference>
<dbReference type="InterPro" id="IPR051912">
    <property type="entry name" value="Alkylbase_DNA_Glycosylase/TA"/>
</dbReference>
<evidence type="ECO:0000256" key="12">
    <source>
        <dbReference type="ARBA" id="ARBA00023163"/>
    </source>
</evidence>
<keyword evidence="9" id="KW-0805">Transcription regulation</keyword>
<evidence type="ECO:0000256" key="11">
    <source>
        <dbReference type="ARBA" id="ARBA00023159"/>
    </source>
</evidence>
<evidence type="ECO:0000256" key="2">
    <source>
        <dbReference type="ARBA" id="ARBA00001947"/>
    </source>
</evidence>
<dbReference type="SMART" id="SM00478">
    <property type="entry name" value="ENDO3c"/>
    <property type="match status" value="1"/>
</dbReference>
<dbReference type="InterPro" id="IPR018060">
    <property type="entry name" value="HTH_AraC"/>
</dbReference>
<keyword evidence="5" id="KW-0808">Transferase</keyword>
<dbReference type="GO" id="GO:0008168">
    <property type="term" value="F:methyltransferase activity"/>
    <property type="evidence" value="ECO:0007669"/>
    <property type="project" value="UniProtKB-KW"/>
</dbReference>
<keyword evidence="16" id="KW-1185">Reference proteome</keyword>
<dbReference type="RefSeq" id="WP_195895665.1">
    <property type="nucleotide sequence ID" value="NZ_JADOGI010000031.1"/>
</dbReference>
<keyword evidence="4" id="KW-0489">Methyltransferase</keyword>
<sequence length="496" mass="53306">MPPLELDFDSCYRALSARDARFDGRFYTAVTTTRIYCRPICPARTPSFRNVRFYRHAASAEAAGFRPCKRCRPELSPGDPGWDLRGDLIGRALRLIDDGAADEHGVAGLARRLHITERHLHRLFAAELGVGPLAVARTKRLLLAKQLLTETGLPVTDVAFAAGFGSVRQFNATMRETYGFTPSELRATAGFAQITAASRATPPTGATDAAECLTVADAGARLTVAGAAGPATLRLRLHRREPYDVEGVFAFLASRAIPGLEVADETSYARAVPGGTITLTPYRDHIALDVSVSDTRQLARVVARCRRLLDLDADPDAIAEILGETSLGPLVSARPGLRVPGTFDGFELAVRAVVGQQISVAGARTLLGRIVARAAAPESLFPTPGHLLETDLTGLGLTNRRIGTLKDLAARLADGRIDLDGGQDPAEAVAGLLEVPGIGPWTAGYIALRALRDPDAWPAGDLVLRKRMAALGIPDDHIERWRPWRAYAALHLWSCS</sequence>
<dbReference type="Gene3D" id="1.10.340.30">
    <property type="entry name" value="Hypothetical protein, domain 2"/>
    <property type="match status" value="1"/>
</dbReference>
<dbReference type="Gene3D" id="3.30.310.20">
    <property type="entry name" value="DNA-3-methyladenine glycosylase AlkA, N-terminal domain"/>
    <property type="match status" value="1"/>
</dbReference>
<dbReference type="SUPFAM" id="SSF46689">
    <property type="entry name" value="Homeodomain-like"/>
    <property type="match status" value="2"/>
</dbReference>
<evidence type="ECO:0000313" key="16">
    <source>
        <dbReference type="Proteomes" id="UP000605361"/>
    </source>
</evidence>
<dbReference type="PROSITE" id="PS01124">
    <property type="entry name" value="HTH_ARAC_FAMILY_2"/>
    <property type="match status" value="1"/>
</dbReference>
<dbReference type="GO" id="GO:0032259">
    <property type="term" value="P:methylation"/>
    <property type="evidence" value="ECO:0007669"/>
    <property type="project" value="UniProtKB-KW"/>
</dbReference>
<dbReference type="PANTHER" id="PTHR43003">
    <property type="entry name" value="DNA-3-METHYLADENINE GLYCOSYLASE"/>
    <property type="match status" value="1"/>
</dbReference>
<dbReference type="SMART" id="SM00342">
    <property type="entry name" value="HTH_ARAC"/>
    <property type="match status" value="1"/>
</dbReference>
<proteinExistence type="predicted"/>
<keyword evidence="6" id="KW-0479">Metal-binding</keyword>
<dbReference type="AlphaFoldDB" id="A0A931F008"/>
<dbReference type="InterPro" id="IPR035451">
    <property type="entry name" value="Ada-like_dom_sf"/>
</dbReference>
<evidence type="ECO:0000256" key="8">
    <source>
        <dbReference type="ARBA" id="ARBA00022833"/>
    </source>
</evidence>
<dbReference type="FunFam" id="3.40.10.10:FF:000001">
    <property type="entry name" value="DNA-3-methyladenine glycosylase 2"/>
    <property type="match status" value="1"/>
</dbReference>
<dbReference type="PANTHER" id="PTHR43003:SF13">
    <property type="entry name" value="DNA-3-METHYLADENINE GLYCOSYLASE 2"/>
    <property type="match status" value="1"/>
</dbReference>
<dbReference type="EMBL" id="JADOGI010000031">
    <property type="protein sequence ID" value="MBF8186696.1"/>
    <property type="molecule type" value="Genomic_DNA"/>
</dbReference>
<dbReference type="GO" id="GO:0003700">
    <property type="term" value="F:DNA-binding transcription factor activity"/>
    <property type="evidence" value="ECO:0007669"/>
    <property type="project" value="InterPro"/>
</dbReference>
<gene>
    <name evidence="15" type="ORF">ITP53_13285</name>
</gene>
<keyword evidence="11" id="KW-0010">Activator</keyword>
<evidence type="ECO:0000256" key="1">
    <source>
        <dbReference type="ARBA" id="ARBA00000086"/>
    </source>
</evidence>
<keyword evidence="10" id="KW-0238">DNA-binding</keyword>
<dbReference type="InterPro" id="IPR003265">
    <property type="entry name" value="HhH-GPD_domain"/>
</dbReference>
<dbReference type="SUPFAM" id="SSF55945">
    <property type="entry name" value="TATA-box binding protein-like"/>
    <property type="match status" value="1"/>
</dbReference>
<dbReference type="InterPro" id="IPR023170">
    <property type="entry name" value="HhH_base_excis_C"/>
</dbReference>
<dbReference type="GO" id="GO:0032993">
    <property type="term" value="C:protein-DNA complex"/>
    <property type="evidence" value="ECO:0007669"/>
    <property type="project" value="TreeGrafter"/>
</dbReference>
<evidence type="ECO:0000256" key="10">
    <source>
        <dbReference type="ARBA" id="ARBA00023125"/>
    </source>
</evidence>
<dbReference type="Gene3D" id="3.40.10.10">
    <property type="entry name" value="DNA Methylphosphotriester Repair Domain"/>
    <property type="match status" value="1"/>
</dbReference>
<comment type="cofactor">
    <cofactor evidence="2">
        <name>Zn(2+)</name>
        <dbReference type="ChEBI" id="CHEBI:29105"/>
    </cofactor>
</comment>
<dbReference type="Gene3D" id="1.10.10.60">
    <property type="entry name" value="Homeodomain-like"/>
    <property type="match status" value="1"/>
</dbReference>
<dbReference type="SMART" id="SM01009">
    <property type="entry name" value="AlkA_N"/>
    <property type="match status" value="1"/>
</dbReference>
<dbReference type="GO" id="GO:0032131">
    <property type="term" value="F:alkylated DNA binding"/>
    <property type="evidence" value="ECO:0007669"/>
    <property type="project" value="TreeGrafter"/>
</dbReference>
<dbReference type="Pfam" id="PF02805">
    <property type="entry name" value="Ada_Zn_binding"/>
    <property type="match status" value="1"/>
</dbReference>
<reference evidence="15" key="1">
    <citation type="submission" date="2020-11" db="EMBL/GenBank/DDBJ databases">
        <title>Whole-genome analyses of Nonomuraea sp. K274.</title>
        <authorList>
            <person name="Veyisoglu A."/>
        </authorList>
    </citation>
    <scope>NUCLEOTIDE SEQUENCE</scope>
    <source>
        <strain evidence="15">K274</strain>
    </source>
</reference>
<dbReference type="Pfam" id="PF12833">
    <property type="entry name" value="HTH_18"/>
    <property type="match status" value="1"/>
</dbReference>
<dbReference type="EC" id="3.2.2.21" evidence="3"/>
<dbReference type="InterPro" id="IPR010316">
    <property type="entry name" value="AlkA_N"/>
</dbReference>
<keyword evidence="8" id="KW-0862">Zinc</keyword>
<dbReference type="InterPro" id="IPR004026">
    <property type="entry name" value="Ada_DNA_repair_Zn-bd"/>
</dbReference>
<protein>
    <recommendedName>
        <fullName evidence="3">DNA-3-methyladenine glycosylase II</fullName>
        <ecNumber evidence="3">3.2.2.21</ecNumber>
    </recommendedName>
</protein>
<name>A0A931F008_9ACTN</name>
<dbReference type="InterPro" id="IPR011257">
    <property type="entry name" value="DNA_glycosylase"/>
</dbReference>
<dbReference type="GO" id="GO:0008725">
    <property type="term" value="F:DNA-3-methyladenine glycosylase activity"/>
    <property type="evidence" value="ECO:0007669"/>
    <property type="project" value="TreeGrafter"/>
</dbReference>
<evidence type="ECO:0000256" key="4">
    <source>
        <dbReference type="ARBA" id="ARBA00022603"/>
    </source>
</evidence>
<feature type="domain" description="HTH araC/xylS-type" evidence="14">
    <location>
        <begin position="90"/>
        <end position="188"/>
    </location>
</feature>
<evidence type="ECO:0000256" key="3">
    <source>
        <dbReference type="ARBA" id="ARBA00012000"/>
    </source>
</evidence>
<dbReference type="GO" id="GO:0006285">
    <property type="term" value="P:base-excision repair, AP site formation"/>
    <property type="evidence" value="ECO:0007669"/>
    <property type="project" value="TreeGrafter"/>
</dbReference>
<dbReference type="SUPFAM" id="SSF48150">
    <property type="entry name" value="DNA-glycosylase"/>
    <property type="match status" value="1"/>
</dbReference>
<accession>A0A931F008</accession>
<evidence type="ECO:0000256" key="13">
    <source>
        <dbReference type="ARBA" id="ARBA00023204"/>
    </source>
</evidence>
<evidence type="ECO:0000256" key="9">
    <source>
        <dbReference type="ARBA" id="ARBA00023015"/>
    </source>
</evidence>
<keyword evidence="12" id="KW-0804">Transcription</keyword>
<dbReference type="InterPro" id="IPR037046">
    <property type="entry name" value="AlkA_N_sf"/>
</dbReference>